<protein>
    <submittedName>
        <fullName evidence="3">Uncharacterized protein</fullName>
    </submittedName>
</protein>
<dbReference type="AlphaFoldDB" id="A0A427AQ86"/>
<organism evidence="3 4">
    <name type="scientific">Ensete ventricosum</name>
    <name type="common">Abyssinian banana</name>
    <name type="synonym">Musa ensete</name>
    <dbReference type="NCBI Taxonomy" id="4639"/>
    <lineage>
        <taxon>Eukaryota</taxon>
        <taxon>Viridiplantae</taxon>
        <taxon>Streptophyta</taxon>
        <taxon>Embryophyta</taxon>
        <taxon>Tracheophyta</taxon>
        <taxon>Spermatophyta</taxon>
        <taxon>Magnoliopsida</taxon>
        <taxon>Liliopsida</taxon>
        <taxon>Zingiberales</taxon>
        <taxon>Musaceae</taxon>
        <taxon>Ensete</taxon>
    </lineage>
</organism>
<evidence type="ECO:0000313" key="4">
    <source>
        <dbReference type="Proteomes" id="UP000287651"/>
    </source>
</evidence>
<evidence type="ECO:0000256" key="1">
    <source>
        <dbReference type="ARBA" id="ARBA00006484"/>
    </source>
</evidence>
<dbReference type="InterPro" id="IPR036291">
    <property type="entry name" value="NAD(P)-bd_dom_sf"/>
</dbReference>
<dbReference type="InterPro" id="IPR045309">
    <property type="entry name" value="ABA2-like"/>
</dbReference>
<gene>
    <name evidence="3" type="ORF">B296_00001656</name>
</gene>
<sequence>MPFDATSEMFFMDEFLDLVYYVMAIVPMEPTVLRLVSKSCGVFIRLGALRRPFSLIWRKISVWDEFKGIRGGLGRDGSGRSNFLLGGPMGCPLVIFSLPCYQCFDGDVLICALEHFGYLAQDSFSREPGALCFIINLRAPKCSLIYEWGSPGNDSLYHPRQCLDLVGEAEEHLGENDRMSGAGSGSLHQPLQCLDLMGEAEEHLGGNDGMSGAGSGSLHQPLQCLDLVGEAEEHLGGNDGMSGAGFGRLEGKVAVITGGASGIGESTAKLFVRYGARVVIADIQDDKGRALCDLLGTADACYVHCDVTDESDMRNAVDTAVASYGKLDIMFSNAGTLREFGKGLTNSDKAEFERVMAVNVVGAFLATKHAARVMTPARRGSIVITGSAASVLGGVVPHSYVCSKHAVVGLMKSAAAELGVHGVRVNCVSPHGVMTPLLIGVVGMDEAATEAFLEGSTNLKGVKPTGEDVAEAVAYLGGDESRYVSGVNLMVDGGYSVTKGMSFQ</sequence>
<dbReference type="CDD" id="cd05326">
    <property type="entry name" value="secoisolariciresinol-DH_like_SDR_c"/>
    <property type="match status" value="1"/>
</dbReference>
<evidence type="ECO:0000256" key="2">
    <source>
        <dbReference type="ARBA" id="ARBA00023002"/>
    </source>
</evidence>
<dbReference type="FunFam" id="3.40.50.720:FF:000084">
    <property type="entry name" value="Short-chain dehydrogenase reductase"/>
    <property type="match status" value="1"/>
</dbReference>
<dbReference type="Pfam" id="PF13561">
    <property type="entry name" value="adh_short_C2"/>
    <property type="match status" value="1"/>
</dbReference>
<dbReference type="Proteomes" id="UP000287651">
    <property type="component" value="Unassembled WGS sequence"/>
</dbReference>
<dbReference type="PANTHER" id="PTHR43180:SF30">
    <property type="entry name" value="MOMILACTONE A SYNTHASE"/>
    <property type="match status" value="1"/>
</dbReference>
<dbReference type="InterPro" id="IPR002347">
    <property type="entry name" value="SDR_fam"/>
</dbReference>
<reference evidence="3 4" key="1">
    <citation type="journal article" date="2014" name="Agronomy (Basel)">
        <title>A Draft Genome Sequence for Ensete ventricosum, the Drought-Tolerant Tree Against Hunger.</title>
        <authorList>
            <person name="Harrison J."/>
            <person name="Moore K.A."/>
            <person name="Paszkiewicz K."/>
            <person name="Jones T."/>
            <person name="Grant M."/>
            <person name="Ambacheew D."/>
            <person name="Muzemil S."/>
            <person name="Studholme D.J."/>
        </authorList>
    </citation>
    <scope>NUCLEOTIDE SEQUENCE [LARGE SCALE GENOMIC DNA]</scope>
</reference>
<proteinExistence type="inferred from homology"/>
<comment type="similarity">
    <text evidence="1">Belongs to the short-chain dehydrogenases/reductases (SDR) family.</text>
</comment>
<dbReference type="GO" id="GO:0016616">
    <property type="term" value="F:oxidoreductase activity, acting on the CH-OH group of donors, NAD or NADP as acceptor"/>
    <property type="evidence" value="ECO:0007669"/>
    <property type="project" value="InterPro"/>
</dbReference>
<dbReference type="EMBL" id="AMZH03001694">
    <property type="protein sequence ID" value="RRT78376.1"/>
    <property type="molecule type" value="Genomic_DNA"/>
</dbReference>
<name>A0A427AQ86_ENSVE</name>
<dbReference type="PRINTS" id="PR00081">
    <property type="entry name" value="GDHRDH"/>
</dbReference>
<dbReference type="Gene3D" id="3.40.50.720">
    <property type="entry name" value="NAD(P)-binding Rossmann-like Domain"/>
    <property type="match status" value="1"/>
</dbReference>
<dbReference type="SUPFAM" id="SSF51735">
    <property type="entry name" value="NAD(P)-binding Rossmann-fold domains"/>
    <property type="match status" value="1"/>
</dbReference>
<evidence type="ECO:0000313" key="3">
    <source>
        <dbReference type="EMBL" id="RRT78376.1"/>
    </source>
</evidence>
<dbReference type="PRINTS" id="PR00080">
    <property type="entry name" value="SDRFAMILY"/>
</dbReference>
<keyword evidence="2" id="KW-0560">Oxidoreductase</keyword>
<comment type="caution">
    <text evidence="3">The sequence shown here is derived from an EMBL/GenBank/DDBJ whole genome shotgun (WGS) entry which is preliminary data.</text>
</comment>
<dbReference type="PANTHER" id="PTHR43180">
    <property type="entry name" value="3-OXOACYL-(ACYL-CARRIER-PROTEIN) REDUCTASE (AFU_ORTHOLOGUE AFUA_6G11210)"/>
    <property type="match status" value="1"/>
</dbReference>
<accession>A0A427AQ86</accession>